<gene>
    <name evidence="1" type="ORF">HYDPIDRAFT_29275</name>
</gene>
<name>A0A0C9W7Y1_9AGAM</name>
<organism evidence="1 2">
    <name type="scientific">Hydnomerulius pinastri MD-312</name>
    <dbReference type="NCBI Taxonomy" id="994086"/>
    <lineage>
        <taxon>Eukaryota</taxon>
        <taxon>Fungi</taxon>
        <taxon>Dikarya</taxon>
        <taxon>Basidiomycota</taxon>
        <taxon>Agaricomycotina</taxon>
        <taxon>Agaricomycetes</taxon>
        <taxon>Agaricomycetidae</taxon>
        <taxon>Boletales</taxon>
        <taxon>Boletales incertae sedis</taxon>
        <taxon>Leucogyrophana</taxon>
    </lineage>
</organism>
<dbReference type="HOGENOM" id="CLU_066679_0_0_1"/>
<dbReference type="Proteomes" id="UP000053820">
    <property type="component" value="Unassembled WGS sequence"/>
</dbReference>
<sequence length="261" mass="28755">MDSERHYVDLIHHASKKYASWDPEVVVEPGDWGRITKGRPGWAFWRRRRGIFLKEGNIYKDGIAEKYSIPPPKEQGANSSHGVTWIASQNTRDLDVSGSVGVETPALAKCSIKAGFHFTSGCGAILAMDNDTISTIDPPGSLRRLLGEDVVQNRVIVSEVHRTSSYARYLSSPRAKRITIGLSVEPPMPGVVSAQAHVKWVRSSAAGNFKSKVNQTGDRDYYPLFRLVTLKETDTSVGLRGSSDEEIPPLPDAELPWLAAK</sequence>
<evidence type="ECO:0000313" key="1">
    <source>
        <dbReference type="EMBL" id="KIJ63463.1"/>
    </source>
</evidence>
<keyword evidence="2" id="KW-1185">Reference proteome</keyword>
<accession>A0A0C9W7Y1</accession>
<dbReference type="OrthoDB" id="3269947at2759"/>
<dbReference type="AlphaFoldDB" id="A0A0C9W7Y1"/>
<evidence type="ECO:0000313" key="2">
    <source>
        <dbReference type="Proteomes" id="UP000053820"/>
    </source>
</evidence>
<proteinExistence type="predicted"/>
<dbReference type="EMBL" id="KN839850">
    <property type="protein sequence ID" value="KIJ63463.1"/>
    <property type="molecule type" value="Genomic_DNA"/>
</dbReference>
<reference evidence="1 2" key="1">
    <citation type="submission" date="2014-04" db="EMBL/GenBank/DDBJ databases">
        <title>Evolutionary Origins and Diversification of the Mycorrhizal Mutualists.</title>
        <authorList>
            <consortium name="DOE Joint Genome Institute"/>
            <consortium name="Mycorrhizal Genomics Consortium"/>
            <person name="Kohler A."/>
            <person name="Kuo A."/>
            <person name="Nagy L.G."/>
            <person name="Floudas D."/>
            <person name="Copeland A."/>
            <person name="Barry K.W."/>
            <person name="Cichocki N."/>
            <person name="Veneault-Fourrey C."/>
            <person name="LaButti K."/>
            <person name="Lindquist E.A."/>
            <person name="Lipzen A."/>
            <person name="Lundell T."/>
            <person name="Morin E."/>
            <person name="Murat C."/>
            <person name="Riley R."/>
            <person name="Ohm R."/>
            <person name="Sun H."/>
            <person name="Tunlid A."/>
            <person name="Henrissat B."/>
            <person name="Grigoriev I.V."/>
            <person name="Hibbett D.S."/>
            <person name="Martin F."/>
        </authorList>
    </citation>
    <scope>NUCLEOTIDE SEQUENCE [LARGE SCALE GENOMIC DNA]</scope>
    <source>
        <strain evidence="1 2">MD-312</strain>
    </source>
</reference>
<protein>
    <submittedName>
        <fullName evidence="1">Uncharacterized protein</fullName>
    </submittedName>
</protein>